<keyword evidence="4" id="KW-0067">ATP-binding</keyword>
<reference evidence="5 6" key="1">
    <citation type="journal article" date="2010" name="J. Bacteriol.">
        <title>Biochemical characterization of a novel indole prenyltransferase from Streptomyces sp. SN-593.</title>
        <authorList>
            <person name="Takahashi S."/>
            <person name="Takagi H."/>
            <person name="Toyoda A."/>
            <person name="Uramoto M."/>
            <person name="Nogawa T."/>
            <person name="Ueki M."/>
            <person name="Sakaki Y."/>
            <person name="Osada H."/>
        </authorList>
    </citation>
    <scope>NUCLEOTIDE SEQUENCE [LARGE SCALE GENOMIC DNA]</scope>
    <source>
        <strain evidence="5 6">SN-593</strain>
    </source>
</reference>
<evidence type="ECO:0000256" key="3">
    <source>
        <dbReference type="ARBA" id="ARBA00022741"/>
    </source>
</evidence>
<dbReference type="Gene3D" id="3.40.50.300">
    <property type="entry name" value="P-loop containing nucleotide triphosphate hydrolases"/>
    <property type="match status" value="1"/>
</dbReference>
<evidence type="ECO:0000256" key="4">
    <source>
        <dbReference type="ARBA" id="ARBA00022840"/>
    </source>
</evidence>
<sequence>MRRGGQRPGPVGAGPGPDLLTRLKRERGLSYLSISHDLSVVFHLSDHIVVLSVGRIVEQGPARQIAEAPATRTPGR</sequence>
<dbReference type="PANTHER" id="PTHR43776:SF7">
    <property type="entry name" value="D,D-DIPEPTIDE TRANSPORT ATP-BINDING PROTEIN DDPF-RELATED"/>
    <property type="match status" value="1"/>
</dbReference>
<dbReference type="InterPro" id="IPR027417">
    <property type="entry name" value="P-loop_NTPase"/>
</dbReference>
<name>A0A7U3VR52_9ACTN</name>
<evidence type="ECO:0000256" key="2">
    <source>
        <dbReference type="ARBA" id="ARBA00022448"/>
    </source>
</evidence>
<protein>
    <submittedName>
        <fullName evidence="5">Uncharacterized protein</fullName>
    </submittedName>
</protein>
<gene>
    <name evidence="5" type="ORF">RVR_7358</name>
</gene>
<reference evidence="5 6" key="3">
    <citation type="journal article" date="2011" name="Nat. Chem. Biol.">
        <title>Reveromycin A biosynthesis uses RevG and RevJ for stereospecific spiroacetal formation.</title>
        <authorList>
            <person name="Takahashi S."/>
            <person name="Toyoda A."/>
            <person name="Sekiyama Y."/>
            <person name="Takagi H."/>
            <person name="Nogawa T."/>
            <person name="Uramoto M."/>
            <person name="Suzuki R."/>
            <person name="Koshino H."/>
            <person name="Kumano T."/>
            <person name="Panthee S."/>
            <person name="Dairi T."/>
            <person name="Ishikawa J."/>
            <person name="Ikeda H."/>
            <person name="Sakaki Y."/>
            <person name="Osada H."/>
        </authorList>
    </citation>
    <scope>NUCLEOTIDE SEQUENCE [LARGE SCALE GENOMIC DNA]</scope>
    <source>
        <strain evidence="5 6">SN-593</strain>
    </source>
</reference>
<dbReference type="RefSeq" id="WP_237404967.1">
    <property type="nucleotide sequence ID" value="NZ_AP018365.1"/>
</dbReference>
<keyword evidence="2" id="KW-0813">Transport</keyword>
<comment type="similarity">
    <text evidence="1">Belongs to the ABC transporter superfamily.</text>
</comment>
<accession>A0A7U3VR52</accession>
<dbReference type="InterPro" id="IPR050319">
    <property type="entry name" value="ABC_transp_ATP-bind"/>
</dbReference>
<reference evidence="5 6" key="4">
    <citation type="journal article" date="2020" name="Sci. Rep.">
        <title>beta-carboline chemical signals induce reveromycin production through a LuxR family regulator in Streptomyces sp. SN-593.</title>
        <authorList>
            <person name="Panthee S."/>
            <person name="Kito N."/>
            <person name="Hayashi T."/>
            <person name="Shimizu T."/>
            <person name="Ishikawa J."/>
            <person name="Hamamoto H."/>
            <person name="Osada H."/>
            <person name="Takahashi S."/>
        </authorList>
    </citation>
    <scope>NUCLEOTIDE SEQUENCE [LARGE SCALE GENOMIC DNA]</scope>
    <source>
        <strain evidence="5 6">SN-593</strain>
    </source>
</reference>
<reference evidence="5 6" key="2">
    <citation type="journal article" date="2011" name="J. Antibiot.">
        <title>Furaquinocins I and J: novel polyketide isoprenoid hybrid compounds from Streptomyces reveromyceticus SN-593.</title>
        <authorList>
            <person name="Panthee S."/>
            <person name="Takahashi S."/>
            <person name="Takagi H."/>
            <person name="Nogawa T."/>
            <person name="Oowada E."/>
            <person name="Uramoto M."/>
            <person name="Osada H."/>
        </authorList>
    </citation>
    <scope>NUCLEOTIDE SEQUENCE [LARGE SCALE GENOMIC DNA]</scope>
    <source>
        <strain evidence="5 6">SN-593</strain>
    </source>
</reference>
<evidence type="ECO:0000313" key="5">
    <source>
        <dbReference type="EMBL" id="BBB00340.1"/>
    </source>
</evidence>
<evidence type="ECO:0000256" key="1">
    <source>
        <dbReference type="ARBA" id="ARBA00005417"/>
    </source>
</evidence>
<dbReference type="EMBL" id="AP018365">
    <property type="protein sequence ID" value="BBB00340.1"/>
    <property type="molecule type" value="Genomic_DNA"/>
</dbReference>
<keyword evidence="6" id="KW-1185">Reference proteome</keyword>
<dbReference type="GO" id="GO:0005524">
    <property type="term" value="F:ATP binding"/>
    <property type="evidence" value="ECO:0007669"/>
    <property type="project" value="UniProtKB-KW"/>
</dbReference>
<dbReference type="SUPFAM" id="SSF52540">
    <property type="entry name" value="P-loop containing nucleoside triphosphate hydrolases"/>
    <property type="match status" value="1"/>
</dbReference>
<dbReference type="Proteomes" id="UP000595703">
    <property type="component" value="Chromosome"/>
</dbReference>
<organism evidence="5 6">
    <name type="scientific">Actinacidiphila reveromycinica</name>
    <dbReference type="NCBI Taxonomy" id="659352"/>
    <lineage>
        <taxon>Bacteria</taxon>
        <taxon>Bacillati</taxon>
        <taxon>Actinomycetota</taxon>
        <taxon>Actinomycetes</taxon>
        <taxon>Kitasatosporales</taxon>
        <taxon>Streptomycetaceae</taxon>
        <taxon>Actinacidiphila</taxon>
    </lineage>
</organism>
<dbReference type="AlphaFoldDB" id="A0A7U3VR52"/>
<dbReference type="PANTHER" id="PTHR43776">
    <property type="entry name" value="TRANSPORT ATP-BINDING PROTEIN"/>
    <property type="match status" value="1"/>
</dbReference>
<dbReference type="KEGG" id="arev:RVR_7358"/>
<evidence type="ECO:0000313" key="6">
    <source>
        <dbReference type="Proteomes" id="UP000595703"/>
    </source>
</evidence>
<proteinExistence type="inferred from homology"/>
<keyword evidence="3" id="KW-0547">Nucleotide-binding</keyword>